<proteinExistence type="predicted"/>
<evidence type="ECO:0000313" key="2">
    <source>
        <dbReference type="EMBL" id="BAB19322.1"/>
    </source>
</evidence>
<feature type="domain" description="Hepatitis TT virus Orf2/Gyrovirus Vp2 N-terminal" evidence="1">
    <location>
        <begin position="13"/>
        <end position="51"/>
    </location>
</feature>
<dbReference type="OrthoDB" id="26985at10239"/>
<accession>Q9DUB5</accession>
<dbReference type="KEGG" id="vg:9086734"/>
<evidence type="ECO:0000259" key="1">
    <source>
        <dbReference type="Pfam" id="PF02957"/>
    </source>
</evidence>
<sequence>MSSCYKPTYYNTKGKQTQWINDIHCTHDLWCSCDHVLKHLLLSIAERNEKIELTKEEKKQVLQCLTTTEEITTQNGDDGDLDEIGLDAIFAEELTEDAG</sequence>
<dbReference type="Proteomes" id="UP000114391">
    <property type="component" value="Segment"/>
</dbReference>
<dbReference type="GeneID" id="9086734"/>
<name>Q9DUB5_9VIRU</name>
<reference evidence="2 3" key="1">
    <citation type="journal article" date="2000" name="Virology">
        <title>Species-specific TT viruses in humans and nonhuman primates and their phylogenetic relatedness.</title>
        <authorList>
            <person name="Okamoto H."/>
            <person name="Nishizawa T."/>
            <person name="Tawara A."/>
            <person name="Peng Y."/>
            <person name="Takahashi M."/>
            <person name="Kishimoto J."/>
            <person name="Tanaka T."/>
            <person name="Miyakawa Y."/>
            <person name="Mayumi M."/>
        </authorList>
    </citation>
    <scope>NUCLEOTIDE SEQUENCE [LARGE SCALE GENOMIC DNA]</scope>
    <source>
        <strain evidence="2">TGP96</strain>
    </source>
</reference>
<protein>
    <recommendedName>
        <fullName evidence="1">Hepatitis TT virus Orf2/Gyrovirus Vp2 N-terminal domain-containing protein</fullName>
    </recommendedName>
</protein>
<dbReference type="Pfam" id="PF02957">
    <property type="entry name" value="TT_ORF2-like"/>
    <property type="match status" value="1"/>
</dbReference>
<dbReference type="EMBL" id="AB041962">
    <property type="protein sequence ID" value="BAB19322.1"/>
    <property type="molecule type" value="Genomic_DNA"/>
</dbReference>
<evidence type="ECO:0000313" key="3">
    <source>
        <dbReference type="Proteomes" id="UP000114391"/>
    </source>
</evidence>
<keyword evidence="3" id="KW-1185">Reference proteome</keyword>
<dbReference type="RefSeq" id="YP_003587892.1">
    <property type="nucleotide sequence ID" value="NC_014089.1"/>
</dbReference>
<organism evidence="2 3">
    <name type="scientific">Torque teno mini virus 5</name>
    <dbReference type="NCBI Taxonomy" id="687373"/>
    <lineage>
        <taxon>Viruses</taxon>
        <taxon>Monodnaviria</taxon>
        <taxon>Shotokuvirae</taxon>
        <taxon>Commensaviricota</taxon>
        <taxon>Cardeaviricetes</taxon>
        <taxon>Sanitavirales</taxon>
        <taxon>Anelloviridae</taxon>
        <taxon>Betatorquevirus</taxon>
        <taxon>Betatorquevirus homini5</taxon>
    </lineage>
</organism>
<dbReference type="InterPro" id="IPR004118">
    <property type="entry name" value="HEV_TT_vir_Orf2/Gyrovir_Vp2_N"/>
</dbReference>